<accession>A0A2T6CJN3</accession>
<dbReference type="InterPro" id="IPR007197">
    <property type="entry name" value="rSAM"/>
</dbReference>
<dbReference type="Gene3D" id="3.40.50.12160">
    <property type="entry name" value="Methylthiotransferase, N-terminal domain"/>
    <property type="match status" value="1"/>
</dbReference>
<evidence type="ECO:0000256" key="6">
    <source>
        <dbReference type="ARBA" id="ARBA00023004"/>
    </source>
</evidence>
<dbReference type="InterPro" id="IPR038135">
    <property type="entry name" value="Methylthiotransferase_N_sf"/>
</dbReference>
<dbReference type="CDD" id="cd01335">
    <property type="entry name" value="Radical_SAM"/>
    <property type="match status" value="1"/>
</dbReference>
<dbReference type="GO" id="GO:0046872">
    <property type="term" value="F:metal ion binding"/>
    <property type="evidence" value="ECO:0007669"/>
    <property type="project" value="UniProtKB-KW"/>
</dbReference>
<dbReference type="InterPro" id="IPR013848">
    <property type="entry name" value="Methylthiotransferase_N"/>
</dbReference>
<evidence type="ECO:0000256" key="4">
    <source>
        <dbReference type="ARBA" id="ARBA00022691"/>
    </source>
</evidence>
<protein>
    <submittedName>
        <fullName evidence="10">Threonylcarbamoyladenosine tRNA methylthiotransferase MtaB</fullName>
    </submittedName>
</protein>
<proteinExistence type="predicted"/>
<dbReference type="PROSITE" id="PS51449">
    <property type="entry name" value="MTTASE_N"/>
    <property type="match status" value="1"/>
</dbReference>
<sequence length="418" mass="46146">MKPPVFSNHGCRLNAYEVEAMKDLAGQAGLENAIVVNTCAVTAEAVRKGRQDIRKLRKAHPEARLIVTGCAAQTEPDTFAKMDEVDAVIGNTEKMRPDTWQGLAADFIGETEAVQVDDIMSVTETAGHLIDGFGTRSRAYVQVQNGCDHRCTFCIIPYGRGNSRSVPAGVVVDQIKRLVGKGFNEVVLTGVDLTSWGADLPATPKLGDLVMRILRLVPDLPRLRISSIDSIEVDENLMQAIATEPRLMPHLHLSLQHGDDMILKRMKRRHLRDDAIRFTEEAKRLRPDMTFGADIIAGFPTETDAHFENSLKLVKDCDLTWLHVFPYSKRDGTPAAKIPNQVNGTVIKTRAAQLRAAGDAQVQRHLQAQIGKTHRILMENPTMGRTEQFTEVTFTKPQTEGQIVTTAILGQSGNQLTV</sequence>
<dbReference type="PANTHER" id="PTHR11918:SF45">
    <property type="entry name" value="THREONYLCARBAMOYLADENOSINE TRNA METHYLTHIOTRANSFERASE"/>
    <property type="match status" value="1"/>
</dbReference>
<evidence type="ECO:0000256" key="2">
    <source>
        <dbReference type="ARBA" id="ARBA00022485"/>
    </source>
</evidence>
<dbReference type="InterPro" id="IPR058240">
    <property type="entry name" value="rSAM_sf"/>
</dbReference>
<dbReference type="AlphaFoldDB" id="A0A2T6CJN3"/>
<dbReference type="Proteomes" id="UP000244092">
    <property type="component" value="Unassembled WGS sequence"/>
</dbReference>
<dbReference type="InterPro" id="IPR005839">
    <property type="entry name" value="Methylthiotransferase"/>
</dbReference>
<keyword evidence="4" id="KW-0949">S-adenosyl-L-methionine</keyword>
<evidence type="ECO:0000313" key="11">
    <source>
        <dbReference type="Proteomes" id="UP000244092"/>
    </source>
</evidence>
<dbReference type="SFLD" id="SFLDS00029">
    <property type="entry name" value="Radical_SAM"/>
    <property type="match status" value="1"/>
</dbReference>
<evidence type="ECO:0000259" key="9">
    <source>
        <dbReference type="PROSITE" id="PS51918"/>
    </source>
</evidence>
<dbReference type="NCBIfam" id="TIGR01579">
    <property type="entry name" value="MiaB-like-C"/>
    <property type="match status" value="1"/>
</dbReference>
<gene>
    <name evidence="10" type="ORF">C8N31_101376</name>
</gene>
<dbReference type="GO" id="GO:0035598">
    <property type="term" value="F:tRNA (N(6)-L-threonylcarbamoyladenosine(37)-C(2))-methylthiotransferase activity"/>
    <property type="evidence" value="ECO:0007669"/>
    <property type="project" value="TreeGrafter"/>
</dbReference>
<comment type="cofactor">
    <cofactor evidence="1">
        <name>[4Fe-4S] cluster</name>
        <dbReference type="ChEBI" id="CHEBI:49883"/>
    </cofactor>
</comment>
<evidence type="ECO:0000256" key="1">
    <source>
        <dbReference type="ARBA" id="ARBA00001966"/>
    </source>
</evidence>
<evidence type="ECO:0000259" key="8">
    <source>
        <dbReference type="PROSITE" id="PS51449"/>
    </source>
</evidence>
<dbReference type="InterPro" id="IPR020612">
    <property type="entry name" value="Methylthiotransferase_CS"/>
</dbReference>
<feature type="domain" description="Radical SAM core" evidence="9">
    <location>
        <begin position="133"/>
        <end position="364"/>
    </location>
</feature>
<keyword evidence="2" id="KW-0004">4Fe-4S</keyword>
<dbReference type="PROSITE" id="PS51918">
    <property type="entry name" value="RADICAL_SAM"/>
    <property type="match status" value="1"/>
</dbReference>
<evidence type="ECO:0000256" key="7">
    <source>
        <dbReference type="ARBA" id="ARBA00023014"/>
    </source>
</evidence>
<dbReference type="RefSeq" id="WP_025047248.1">
    <property type="nucleotide sequence ID" value="NZ_QBKU01000001.1"/>
</dbReference>
<feature type="domain" description="MTTase N-terminal" evidence="8">
    <location>
        <begin position="2"/>
        <end position="105"/>
    </location>
</feature>
<dbReference type="OrthoDB" id="9805215at2"/>
<dbReference type="Pfam" id="PF04055">
    <property type="entry name" value="Radical_SAM"/>
    <property type="match status" value="1"/>
</dbReference>
<dbReference type="EMBL" id="QBKU01000001">
    <property type="protein sequence ID" value="PTX75718.1"/>
    <property type="molecule type" value="Genomic_DNA"/>
</dbReference>
<keyword evidence="7" id="KW-0411">Iron-sulfur</keyword>
<dbReference type="SUPFAM" id="SSF102114">
    <property type="entry name" value="Radical SAM enzymes"/>
    <property type="match status" value="1"/>
</dbReference>
<reference evidence="10 11" key="1">
    <citation type="submission" date="2018-04" db="EMBL/GenBank/DDBJ databases">
        <title>Genomic Encyclopedia of Archaeal and Bacterial Type Strains, Phase II (KMG-II): from individual species to whole genera.</title>
        <authorList>
            <person name="Goeker M."/>
        </authorList>
    </citation>
    <scope>NUCLEOTIDE SEQUENCE [LARGE SCALE GENOMIC DNA]</scope>
    <source>
        <strain evidence="10 11">DSM 12244</strain>
    </source>
</reference>
<dbReference type="NCBIfam" id="TIGR00089">
    <property type="entry name" value="MiaB/RimO family radical SAM methylthiotransferase"/>
    <property type="match status" value="1"/>
</dbReference>
<dbReference type="Pfam" id="PF00919">
    <property type="entry name" value="UPF0004"/>
    <property type="match status" value="1"/>
</dbReference>
<evidence type="ECO:0000313" key="10">
    <source>
        <dbReference type="EMBL" id="PTX75718.1"/>
    </source>
</evidence>
<dbReference type="Gene3D" id="3.80.30.20">
    <property type="entry name" value="tm_1862 like domain"/>
    <property type="match status" value="1"/>
</dbReference>
<comment type="caution">
    <text evidence="10">The sequence shown here is derived from an EMBL/GenBank/DDBJ whole genome shotgun (WGS) entry which is preliminary data.</text>
</comment>
<keyword evidence="6" id="KW-0408">Iron</keyword>
<dbReference type="InterPro" id="IPR023404">
    <property type="entry name" value="rSAM_horseshoe"/>
</dbReference>
<dbReference type="SMART" id="SM00729">
    <property type="entry name" value="Elp3"/>
    <property type="match status" value="1"/>
</dbReference>
<evidence type="ECO:0000256" key="5">
    <source>
        <dbReference type="ARBA" id="ARBA00022723"/>
    </source>
</evidence>
<name>A0A2T6CJN3_9RHOB</name>
<keyword evidence="5" id="KW-0479">Metal-binding</keyword>
<organism evidence="10 11">
    <name type="scientific">Sulfitobacter mediterraneus</name>
    <dbReference type="NCBI Taxonomy" id="83219"/>
    <lineage>
        <taxon>Bacteria</taxon>
        <taxon>Pseudomonadati</taxon>
        <taxon>Pseudomonadota</taxon>
        <taxon>Alphaproteobacteria</taxon>
        <taxon>Rhodobacterales</taxon>
        <taxon>Roseobacteraceae</taxon>
        <taxon>Sulfitobacter</taxon>
    </lineage>
</organism>
<dbReference type="InterPro" id="IPR006638">
    <property type="entry name" value="Elp3/MiaA/NifB-like_rSAM"/>
</dbReference>
<dbReference type="InterPro" id="IPR006467">
    <property type="entry name" value="MiaB-like_bact"/>
</dbReference>
<evidence type="ECO:0000256" key="3">
    <source>
        <dbReference type="ARBA" id="ARBA00022679"/>
    </source>
</evidence>
<dbReference type="SFLD" id="SFLDG01082">
    <property type="entry name" value="B12-binding_domain_containing"/>
    <property type="match status" value="1"/>
</dbReference>
<keyword evidence="3 10" id="KW-0808">Transferase</keyword>
<dbReference type="PANTHER" id="PTHR11918">
    <property type="entry name" value="RADICAL SAM PROTEINS"/>
    <property type="match status" value="1"/>
</dbReference>
<dbReference type="GO" id="GO:0051539">
    <property type="term" value="F:4 iron, 4 sulfur cluster binding"/>
    <property type="evidence" value="ECO:0007669"/>
    <property type="project" value="UniProtKB-KW"/>
</dbReference>
<dbReference type="PROSITE" id="PS01278">
    <property type="entry name" value="MTTASE_RADICAL"/>
    <property type="match status" value="1"/>
</dbReference>